<keyword evidence="1" id="KW-0812">Transmembrane</keyword>
<dbReference type="InterPro" id="IPR001036">
    <property type="entry name" value="Acrflvin-R"/>
</dbReference>
<evidence type="ECO:0000313" key="3">
    <source>
        <dbReference type="Proteomes" id="UP001519343"/>
    </source>
</evidence>
<dbReference type="PRINTS" id="PR00702">
    <property type="entry name" value="ACRIFLAVINRP"/>
</dbReference>
<organism evidence="2 3">
    <name type="scientific">Ammoniphilus resinae</name>
    <dbReference type="NCBI Taxonomy" id="861532"/>
    <lineage>
        <taxon>Bacteria</taxon>
        <taxon>Bacillati</taxon>
        <taxon>Bacillota</taxon>
        <taxon>Bacilli</taxon>
        <taxon>Bacillales</taxon>
        <taxon>Paenibacillaceae</taxon>
        <taxon>Aneurinibacillus group</taxon>
        <taxon>Ammoniphilus</taxon>
    </lineage>
</organism>
<feature type="transmembrane region" description="Helical" evidence="1">
    <location>
        <begin position="914"/>
        <end position="935"/>
    </location>
</feature>
<feature type="transmembrane region" description="Helical" evidence="1">
    <location>
        <begin position="12"/>
        <end position="30"/>
    </location>
</feature>
<dbReference type="EMBL" id="JAGGKT010000015">
    <property type="protein sequence ID" value="MBP1934024.1"/>
    <property type="molecule type" value="Genomic_DNA"/>
</dbReference>
<feature type="transmembrane region" description="Helical" evidence="1">
    <location>
        <begin position="529"/>
        <end position="549"/>
    </location>
</feature>
<feature type="transmembrane region" description="Helical" evidence="1">
    <location>
        <begin position="862"/>
        <end position="881"/>
    </location>
</feature>
<keyword evidence="1" id="KW-1133">Transmembrane helix</keyword>
<feature type="transmembrane region" description="Helical" evidence="1">
    <location>
        <begin position="459"/>
        <end position="481"/>
    </location>
</feature>
<feature type="transmembrane region" description="Helical" evidence="1">
    <location>
        <begin position="334"/>
        <end position="352"/>
    </location>
</feature>
<keyword evidence="1" id="KW-0472">Membrane</keyword>
<protein>
    <submittedName>
        <fullName evidence="2">Multidrug efflux pump subunit AcrB</fullName>
    </submittedName>
</protein>
<dbReference type="RefSeq" id="WP_209812033.1">
    <property type="nucleotide sequence ID" value="NZ_JAGGKT010000015.1"/>
</dbReference>
<feature type="transmembrane region" description="Helical" evidence="1">
    <location>
        <begin position="426"/>
        <end position="447"/>
    </location>
</feature>
<dbReference type="SUPFAM" id="SSF82714">
    <property type="entry name" value="Multidrug efflux transporter AcrB TolC docking domain, DN and DC subdomains"/>
    <property type="match status" value="2"/>
</dbReference>
<comment type="caution">
    <text evidence="2">The sequence shown here is derived from an EMBL/GenBank/DDBJ whole genome shotgun (WGS) entry which is preliminary data.</text>
</comment>
<gene>
    <name evidence="2" type="ORF">J2Z37_004041</name>
</gene>
<dbReference type="Gene3D" id="1.20.1640.10">
    <property type="entry name" value="Multidrug efflux transporter AcrB transmembrane domain"/>
    <property type="match status" value="2"/>
</dbReference>
<feature type="transmembrane region" description="Helical" evidence="1">
    <location>
        <begin position="888"/>
        <end position="908"/>
    </location>
</feature>
<dbReference type="Proteomes" id="UP001519343">
    <property type="component" value="Unassembled WGS sequence"/>
</dbReference>
<dbReference type="PANTHER" id="PTHR32063">
    <property type="match status" value="1"/>
</dbReference>
<feature type="transmembrane region" description="Helical" evidence="1">
    <location>
        <begin position="963"/>
        <end position="985"/>
    </location>
</feature>
<keyword evidence="3" id="KW-1185">Reference proteome</keyword>
<evidence type="ECO:0000313" key="2">
    <source>
        <dbReference type="EMBL" id="MBP1934024.1"/>
    </source>
</evidence>
<dbReference type="InterPro" id="IPR027463">
    <property type="entry name" value="AcrB_DN_DC_subdom"/>
</dbReference>
<reference evidence="2 3" key="1">
    <citation type="submission" date="2021-03" db="EMBL/GenBank/DDBJ databases">
        <title>Genomic Encyclopedia of Type Strains, Phase IV (KMG-IV): sequencing the most valuable type-strain genomes for metagenomic binning, comparative biology and taxonomic classification.</title>
        <authorList>
            <person name="Goeker M."/>
        </authorList>
    </citation>
    <scope>NUCLEOTIDE SEQUENCE [LARGE SCALE GENOMIC DNA]</scope>
    <source>
        <strain evidence="2 3">DSM 24738</strain>
    </source>
</reference>
<feature type="transmembrane region" description="Helical" evidence="1">
    <location>
        <begin position="991"/>
        <end position="1014"/>
    </location>
</feature>
<sequence>MIEYLVRKRKITLLFFVMVTLSGILSFLQLPKQELPEITITMATVTTIYPGASPKKVEQTVTQKIEDKINELQGLKSITSTSSLGVSSIIVETENGVDPKKKWEELRKKVKDAEADLPVEAKMPIINDDLNRTFVQTINLSADSFEQLYSIRELAKNWKDRLRTIPHVADVTIDGLPEKEVSIEIDTQKLQQYGISVNQVLGAIQKENDRTPLGDYQLKGRTYELRMLEMEDPEQFAQTLITRTKEGQPVYLQDIGTAKLTTERVKQFVYHNGRPAISISINSEFGADVPSLQEKVENTMAELTKNKPTWLDVESVYSQQERVAELFHDLTKEMLIAIFAVIFVCTLGLNMITSLVVALAIPISIAVGMIPLPYMGVSLNQITIVGLIIVLGILVDDAVVVNDNIERRLSVLKESPYIAAVKGSKEVSLSILTATLATICSFGPLFFLEGNAGQFIRAIPIIITMSMLASMVMSLTIIPIFREWHESRKKNTAGTDQYRKPAGLLGRQIQSLTKWYSGHMMPKMLQKPLLTGLVGILIGTSAYGLIPLIPVQLFPIANRAEMYVNVKSVPGSNVEETNRLVQDVGGWLQKQPGVELVAAYSGQSAPKMFGGDTGNGSGENVGQIILRLDREKIRTMDVVPIWNEQFKQLFPGTQITAKELETGPPVGAPVLIRIFGEDLNTLRTLSEEVKVLVAKTAGTKEIDDSFGVEKNILQFSLNKPVMDQLMVNAGDVSRAIRLVSEGMTVSKFDDGEDLVDIVVRMKQREGDPAQVFQKLTVTNAVGQQIPLSQIITVKPEFALGKISHYNLSRVVSISADVKGRTATEVMTELRPKLNELQAGWADGYHFEIGGETSEQTDIFIDMGKLSVIVVFLILILIAMQFYSLSIPILVLSTIYLAFAGSLIGLYITQTPLGFMTMMGVISLAGIVVRNGIVFVEFIEDARKEGVELHQAVIKAGEARMRPILLTSATAVSGLTPLATIGDVLFRPLAVTIIFGLIFSTLLTLIIVPSLYVVIAKRKMKKVKPPRQFQAPHGDLNM</sequence>
<name>A0ABS4GUS9_9BACL</name>
<dbReference type="Pfam" id="PF00873">
    <property type="entry name" value="ACR_tran"/>
    <property type="match status" value="1"/>
</dbReference>
<dbReference type="SUPFAM" id="SSF82693">
    <property type="entry name" value="Multidrug efflux transporter AcrB pore domain, PN1, PN2, PC1 and PC2 subdomains"/>
    <property type="match status" value="3"/>
</dbReference>
<accession>A0ABS4GUS9</accession>
<dbReference type="PANTHER" id="PTHR32063:SF24">
    <property type="entry name" value="CATION EFFLUX SYSTEM (ACRB_ACRD_ACRF FAMILY)"/>
    <property type="match status" value="1"/>
</dbReference>
<dbReference type="Gene3D" id="3.30.2090.10">
    <property type="entry name" value="Multidrug efflux transporter AcrB TolC docking domain, DN and DC subdomains"/>
    <property type="match status" value="2"/>
</dbReference>
<proteinExistence type="predicted"/>
<feature type="transmembrane region" description="Helical" evidence="1">
    <location>
        <begin position="357"/>
        <end position="376"/>
    </location>
</feature>
<dbReference type="Gene3D" id="3.30.70.1440">
    <property type="entry name" value="Multidrug efflux transporter AcrB pore domain"/>
    <property type="match status" value="1"/>
</dbReference>
<feature type="transmembrane region" description="Helical" evidence="1">
    <location>
        <begin position="382"/>
        <end position="405"/>
    </location>
</feature>
<evidence type="ECO:0000256" key="1">
    <source>
        <dbReference type="SAM" id="Phobius"/>
    </source>
</evidence>
<dbReference type="SUPFAM" id="SSF82866">
    <property type="entry name" value="Multidrug efflux transporter AcrB transmembrane domain"/>
    <property type="match status" value="2"/>
</dbReference>
<dbReference type="Gene3D" id="3.30.70.1320">
    <property type="entry name" value="Multidrug efflux transporter AcrB pore domain like"/>
    <property type="match status" value="1"/>
</dbReference>
<dbReference type="Gene3D" id="3.30.70.1430">
    <property type="entry name" value="Multidrug efflux transporter AcrB pore domain"/>
    <property type="match status" value="2"/>
</dbReference>